<evidence type="ECO:0000256" key="2">
    <source>
        <dbReference type="ARBA" id="ARBA00022729"/>
    </source>
</evidence>
<dbReference type="GO" id="GO:0005319">
    <property type="term" value="F:lipid transporter activity"/>
    <property type="evidence" value="ECO:0007669"/>
    <property type="project" value="InterPro"/>
</dbReference>
<feature type="compositionally biased region" description="Basic and acidic residues" evidence="7">
    <location>
        <begin position="871"/>
        <end position="892"/>
    </location>
</feature>
<evidence type="ECO:0000256" key="7">
    <source>
        <dbReference type="SAM" id="MobiDB-lite"/>
    </source>
</evidence>
<dbReference type="Proteomes" id="UP000736164">
    <property type="component" value="Unassembled WGS sequence"/>
</dbReference>
<dbReference type="Pfam" id="PF01347">
    <property type="entry name" value="Vitellogenin_N"/>
    <property type="match status" value="1"/>
</dbReference>
<dbReference type="Gene3D" id="1.25.10.20">
    <property type="entry name" value="Vitellinogen, superhelical"/>
    <property type="match status" value="1"/>
</dbReference>
<dbReference type="EMBL" id="JAAWVO010029279">
    <property type="protein sequence ID" value="MBN3316407.1"/>
    <property type="molecule type" value="Genomic_DNA"/>
</dbReference>
<dbReference type="InterPro" id="IPR011030">
    <property type="entry name" value="Lipovitellin_superhlx_dom"/>
</dbReference>
<dbReference type="Pfam" id="PF00094">
    <property type="entry name" value="VWD"/>
    <property type="match status" value="1"/>
</dbReference>
<dbReference type="PANTHER" id="PTHR23345">
    <property type="entry name" value="VITELLOGENIN-RELATED"/>
    <property type="match status" value="1"/>
</dbReference>
<evidence type="ECO:0000256" key="1">
    <source>
        <dbReference type="ARBA" id="ARBA00022553"/>
    </source>
</evidence>
<dbReference type="FunFam" id="2.20.50.20:FF:000005">
    <property type="entry name" value="Vitellogenin 3"/>
    <property type="match status" value="1"/>
</dbReference>
<dbReference type="PANTHER" id="PTHR23345:SF29">
    <property type="entry name" value="VITELLOGENIN 3, PHOSVITINLESS"/>
    <property type="match status" value="1"/>
</dbReference>
<dbReference type="PROSITE" id="PS51233">
    <property type="entry name" value="VWFD"/>
    <property type="match status" value="1"/>
</dbReference>
<dbReference type="InterPro" id="IPR001846">
    <property type="entry name" value="VWF_type-D"/>
</dbReference>
<evidence type="ECO:0000256" key="6">
    <source>
        <dbReference type="PROSITE-ProRule" id="PRU00557"/>
    </source>
</evidence>
<dbReference type="InterPro" id="IPR037088">
    <property type="entry name" value="Vitellinogen_b-sht_shell_sf"/>
</dbReference>
<dbReference type="InterPro" id="IPR015255">
    <property type="entry name" value="Vitellinogen_open_b-sht"/>
</dbReference>
<dbReference type="SMART" id="SM01170">
    <property type="entry name" value="DUF1944"/>
    <property type="match status" value="1"/>
</dbReference>
<dbReference type="InterPro" id="IPR015817">
    <property type="entry name" value="Vitellinogen_open_b-sht_sub1"/>
</dbReference>
<dbReference type="Gene3D" id="2.20.50.20">
    <property type="entry name" value="Lipovitellin. Chain A, domain 3"/>
    <property type="match status" value="2"/>
</dbReference>
<feature type="domain" description="VWFD" evidence="9">
    <location>
        <begin position="1290"/>
        <end position="1466"/>
    </location>
</feature>
<keyword evidence="5" id="KW-0325">Glycoprotein</keyword>
<comment type="caution">
    <text evidence="6">Lacks conserved residue(s) required for the propagation of feature annotation.</text>
</comment>
<dbReference type="Gene3D" id="2.30.230.10">
    <property type="entry name" value="Lipovitellin, beta-sheet shell regions, chain A"/>
    <property type="match status" value="1"/>
</dbReference>
<evidence type="ECO:0000313" key="11">
    <source>
        <dbReference type="Proteomes" id="UP000736164"/>
    </source>
</evidence>
<evidence type="ECO:0000259" key="9">
    <source>
        <dbReference type="PROSITE" id="PS51233"/>
    </source>
</evidence>
<sequence>MVESGLKISCSVEISGIADHTFLLKVLGFYSSSKLTDRISSQLTQPIKFEYIRGQIRDIYAAPNVSETVVNIVRGILNFLQVTVKNTHAVYQLEELGIHGFCHTSYVIEKDKKSKEIYITRSTDLRNCQEKAEKYIGLANAPKCKNCKEKGSQAEETVTYTYTMKLTDEGALITEANVQEMHQFTPFNVKGGTSLLEATKTFVLVNVKDAQGKPPKILLQNKGNLKYKFGSELNQIPLVLMKMENPEFKIAELIQRLVQANTQQIDANSTTDILKLYQVLRGSTIANLEAVWKTSSDDTNKRRWLLDSMTAISDTKIITFLKNRIRNEEITPNEAGQALLVILNKITPDSEAVEQSREFLETSFNKNHAVLWRITMLAYGSLIYRYCVNSENCPGNALQPLHDLALDALSNGNEEYMILNLKALGNAGQYASIKIIMKFLPGFASGASQLPTRVQSNAVLALRKIAIKDPKSVQDIVTKIFLDKNIHAEVRMFACLVIFEAKPSMALVSTITGYLLKESNLQVASFCYSQIEALARSVTPDNQELSIACSAAVKILRPKLAHLSYRYSKAFHFDWFHDPTLSGIAADLYMINNAASSLPTAVVYRFKSYFIQRVIQPLEIGLRAEGIQELFNRNPLSLNGRPGRIEKILQMLSGWKAIPKETPLVSGYVKFFGQEVFFADINRNMLYNSMQTLSTMAGKQNNTLKIIEDLQNGMALHWTKPYLIFETRYIQSTSLGLPAEISKYYSSMMGVFINAKANFDPVPSNHLGQLMNSNIDLQADGSISIIKDFSCFHGINTDIVQAALQFDGKANLVLPFKVNTKMNIKEGKFQIDMPPCQRENEIMSVSSQVFAISRNREDLSASKKTPVVVPDTRESERHNASSNEASRKSEKNLKEITSTNLQLKSGDKVYGTDFAQMYREEAHLCVKANTFGMEVCLETKARNAFFLNRCPFYYLLGENYIKLKLKPVPTDGTIQKISIKMNVGSDQESQRLNQMMIDALNSIKKQSSNSTRSISSSSSSSGSSKSYQKEQYGHKNRQRHRKNPSVSSSSSSSTWEPRHGQKRPHWSKSRVLRTDRNSTGSSSSSSQESVCNSLAILFSNQVSSSFYHSLYNYRKGLILMYMMMMIYSSYPGLRIELLDFRGGWSENILMKRDGRSVQVRWGEDHWKYKFAGEARYVEKCGSYPSVKAKLQWEKVPRFMKTFGEKVYEYLPGIALLLQCYQKQQQNPSHQVSVTLMPTSSAMFDVILKAPGLTVYGYTIPLPFQIPTHQQSKEEIDLKPYGCTDVDENKDECSVTGNNFKTFNNIKFTSLLPKACYHVLAQDCTNDLKFLVLMRQETPNKKEVNIRTPFGSLNIYHKGEGYLVLTLNDSPMLLSTLPLKDSSGTLLISKHGDGILVQAPTLGLRSLYFSGESVKVEIESWMRGKMCGMCGKADGEKKTEFRMPSWNTAMNPSSFVHSWILQGEVCSDVCKLQHQTVKLEKHVSLMGKESNCYSVEPVLRCRPGCSASDTVHISVRFHCVPLGRLEFYNGFSFSILHSKWLTITCG</sequence>
<dbReference type="GO" id="GO:0045735">
    <property type="term" value="F:nutrient reservoir activity"/>
    <property type="evidence" value="ECO:0007669"/>
    <property type="project" value="UniProtKB-KW"/>
</dbReference>
<feature type="compositionally biased region" description="Basic residues" evidence="7">
    <location>
        <begin position="1060"/>
        <end position="1071"/>
    </location>
</feature>
<evidence type="ECO:0000256" key="5">
    <source>
        <dbReference type="ARBA" id="ARBA00023180"/>
    </source>
</evidence>
<feature type="non-terminal residue" evidence="10">
    <location>
        <position position="1"/>
    </location>
</feature>
<dbReference type="InterPro" id="IPR015258">
    <property type="entry name" value="Vitellinogen_b-sht_shell"/>
</dbReference>
<keyword evidence="11" id="KW-1185">Reference proteome</keyword>
<evidence type="ECO:0000256" key="4">
    <source>
        <dbReference type="ARBA" id="ARBA00023157"/>
    </source>
</evidence>
<dbReference type="GO" id="GO:0071391">
    <property type="term" value="P:cellular response to estrogen stimulus"/>
    <property type="evidence" value="ECO:0007669"/>
    <property type="project" value="TreeGrafter"/>
</dbReference>
<reference evidence="10" key="1">
    <citation type="journal article" date="2021" name="Cell">
        <title>Tracing the genetic footprints of vertebrate landing in non-teleost ray-finned fishes.</title>
        <authorList>
            <person name="Bi X."/>
            <person name="Wang K."/>
            <person name="Yang L."/>
            <person name="Pan H."/>
            <person name="Jiang H."/>
            <person name="Wei Q."/>
            <person name="Fang M."/>
            <person name="Yu H."/>
            <person name="Zhu C."/>
            <person name="Cai Y."/>
            <person name="He Y."/>
            <person name="Gan X."/>
            <person name="Zeng H."/>
            <person name="Yu D."/>
            <person name="Zhu Y."/>
            <person name="Jiang H."/>
            <person name="Qiu Q."/>
            <person name="Yang H."/>
            <person name="Zhang Y.E."/>
            <person name="Wang W."/>
            <person name="Zhu M."/>
            <person name="He S."/>
            <person name="Zhang G."/>
        </authorList>
    </citation>
    <scope>NUCLEOTIDE SEQUENCE</scope>
    <source>
        <strain evidence="10">Allg_001</strain>
    </source>
</reference>
<dbReference type="Pfam" id="PF09172">
    <property type="entry name" value="Vit_open_b-sht"/>
    <property type="match status" value="1"/>
</dbReference>
<dbReference type="SMART" id="SM00638">
    <property type="entry name" value="LPD_N"/>
    <property type="match status" value="1"/>
</dbReference>
<feature type="region of interest" description="Disordered" evidence="7">
    <location>
        <begin position="1003"/>
        <end position="1087"/>
    </location>
</feature>
<dbReference type="InterPro" id="IPR050733">
    <property type="entry name" value="Vitellogenin/Apolipophorin"/>
</dbReference>
<dbReference type="InterPro" id="IPR015816">
    <property type="entry name" value="Vitellinogen_b-sht_N"/>
</dbReference>
<feature type="disulfide bond" evidence="6">
    <location>
        <begin position="144"/>
        <end position="147"/>
    </location>
</feature>
<dbReference type="SUPFAM" id="SSF56968">
    <property type="entry name" value="Lipovitellin-phosvitin complex, beta-sheet shell regions"/>
    <property type="match status" value="3"/>
</dbReference>
<dbReference type="SMART" id="SM00216">
    <property type="entry name" value="VWD"/>
    <property type="match status" value="1"/>
</dbReference>
<dbReference type="FunFam" id="1.25.10.20:FF:000002">
    <property type="entry name" value="Vitellogenin 7"/>
    <property type="match status" value="1"/>
</dbReference>
<dbReference type="Gene3D" id="2.20.80.10">
    <property type="entry name" value="Lipovitellin-phosvitin complex, chain A, domain 4"/>
    <property type="match status" value="1"/>
</dbReference>
<dbReference type="Pfam" id="PF09175">
    <property type="entry name" value="Vit_b-sht_shell"/>
    <property type="match status" value="1"/>
</dbReference>
<dbReference type="InterPro" id="IPR001747">
    <property type="entry name" value="Vitellogenin_N"/>
</dbReference>
<keyword evidence="4 6" id="KW-1015">Disulfide bond</keyword>
<dbReference type="SMART" id="SM01169">
    <property type="entry name" value="DUF1943"/>
    <property type="match status" value="1"/>
</dbReference>
<dbReference type="PROSITE" id="PS51211">
    <property type="entry name" value="VITELLOGENIN"/>
    <property type="match status" value="1"/>
</dbReference>
<feature type="compositionally biased region" description="Basic residues" evidence="7">
    <location>
        <begin position="1034"/>
        <end position="1043"/>
    </location>
</feature>
<keyword evidence="2" id="KW-0732">Signal</keyword>
<comment type="caution">
    <text evidence="10">The sequence shown here is derived from an EMBL/GenBank/DDBJ whole genome shotgun (WGS) entry which is preliminary data.</text>
</comment>
<dbReference type="Gene3D" id="2.20.90.10">
    <property type="entry name" value="Vitellinogen, beta-sheet shell domain"/>
    <property type="match status" value="1"/>
</dbReference>
<feature type="disulfide bond" evidence="6">
    <location>
        <begin position="102"/>
        <end position="128"/>
    </location>
</feature>
<evidence type="ECO:0000259" key="8">
    <source>
        <dbReference type="PROSITE" id="PS51211"/>
    </source>
</evidence>
<dbReference type="SUPFAM" id="SSF48431">
    <property type="entry name" value="Lipovitellin-phosvitin complex, superhelical domain"/>
    <property type="match status" value="1"/>
</dbReference>
<keyword evidence="1" id="KW-0597">Phosphoprotein</keyword>
<feature type="region of interest" description="Disordered" evidence="7">
    <location>
        <begin position="861"/>
        <end position="892"/>
    </location>
</feature>
<feature type="compositionally biased region" description="Low complexity" evidence="7">
    <location>
        <begin position="1007"/>
        <end position="1026"/>
    </location>
</feature>
<accession>A0A8J7NMM6</accession>
<feature type="compositionally biased region" description="Low complexity" evidence="7">
    <location>
        <begin position="1078"/>
        <end position="1087"/>
    </location>
</feature>
<evidence type="ECO:0000313" key="10">
    <source>
        <dbReference type="EMBL" id="MBN3316407.1"/>
    </source>
</evidence>
<organism evidence="10 11">
    <name type="scientific">Atractosteus spatula</name>
    <name type="common">Alligator gar</name>
    <name type="synonym">Lepisosteus spatula</name>
    <dbReference type="NCBI Taxonomy" id="7917"/>
    <lineage>
        <taxon>Eukaryota</taxon>
        <taxon>Metazoa</taxon>
        <taxon>Chordata</taxon>
        <taxon>Craniata</taxon>
        <taxon>Vertebrata</taxon>
        <taxon>Euteleostomi</taxon>
        <taxon>Actinopterygii</taxon>
        <taxon>Neopterygii</taxon>
        <taxon>Holostei</taxon>
        <taxon>Semionotiformes</taxon>
        <taxon>Lepisosteidae</taxon>
        <taxon>Atractosteus</taxon>
    </lineage>
</organism>
<keyword evidence="3" id="KW-0758">Storage protein</keyword>
<evidence type="ECO:0000256" key="3">
    <source>
        <dbReference type="ARBA" id="ARBA00022761"/>
    </source>
</evidence>
<protein>
    <submittedName>
        <fullName evidence="10">VIT protein</fullName>
    </submittedName>
</protein>
<proteinExistence type="predicted"/>
<feature type="domain" description="Vitellogenin" evidence="8">
    <location>
        <begin position="1"/>
        <end position="602"/>
    </location>
</feature>
<dbReference type="InterPro" id="IPR015819">
    <property type="entry name" value="Lipid_transp_b-sht_shell"/>
</dbReference>
<gene>
    <name evidence="10" type="primary">Vit_5</name>
    <name evidence="10" type="ORF">GTO95_0006565</name>
</gene>
<dbReference type="GO" id="GO:0032355">
    <property type="term" value="P:response to estradiol"/>
    <property type="evidence" value="ECO:0007669"/>
    <property type="project" value="TreeGrafter"/>
</dbReference>
<feature type="non-terminal residue" evidence="10">
    <location>
        <position position="1545"/>
    </location>
</feature>
<name>A0A8J7NMM6_ATRSP</name>